<evidence type="ECO:0000256" key="2">
    <source>
        <dbReference type="ARBA" id="ARBA00022448"/>
    </source>
</evidence>
<dbReference type="InterPro" id="IPR006059">
    <property type="entry name" value="SBP"/>
</dbReference>
<gene>
    <name evidence="4" type="ORF">BVG16_00135</name>
</gene>
<evidence type="ECO:0000313" key="5">
    <source>
        <dbReference type="Proteomes" id="UP000190188"/>
    </source>
</evidence>
<protein>
    <submittedName>
        <fullName evidence="4">ABC transporter substrate-binding protein</fullName>
    </submittedName>
</protein>
<evidence type="ECO:0000313" key="4">
    <source>
        <dbReference type="EMBL" id="OPA80803.1"/>
    </source>
</evidence>
<evidence type="ECO:0000256" key="1">
    <source>
        <dbReference type="ARBA" id="ARBA00008520"/>
    </source>
</evidence>
<comment type="caution">
    <text evidence="4">The sequence shown here is derived from an EMBL/GenBank/DDBJ whole genome shotgun (WGS) entry which is preliminary data.</text>
</comment>
<reference evidence="4 5" key="1">
    <citation type="submission" date="2017-01" db="EMBL/GenBank/DDBJ databases">
        <title>Genome analysis of Paenibacillus selenitrireducens ES3-24.</title>
        <authorList>
            <person name="Xu D."/>
            <person name="Yao R."/>
            <person name="Zheng S."/>
        </authorList>
    </citation>
    <scope>NUCLEOTIDE SEQUENCE [LARGE SCALE GENOMIC DNA]</scope>
    <source>
        <strain evidence="4 5">ES3-24</strain>
    </source>
</reference>
<dbReference type="STRING" id="1324314.BVG16_00135"/>
<dbReference type="EMBL" id="MSZX01000001">
    <property type="protein sequence ID" value="OPA80803.1"/>
    <property type="molecule type" value="Genomic_DNA"/>
</dbReference>
<accession>A0A1T2XMA6</accession>
<dbReference type="Pfam" id="PF13416">
    <property type="entry name" value="SBP_bac_8"/>
    <property type="match status" value="1"/>
</dbReference>
<keyword evidence="3" id="KW-0732">Signal</keyword>
<evidence type="ECO:0000256" key="3">
    <source>
        <dbReference type="SAM" id="SignalP"/>
    </source>
</evidence>
<keyword evidence="2" id="KW-0813">Transport</keyword>
<dbReference type="SUPFAM" id="SSF53850">
    <property type="entry name" value="Periplasmic binding protein-like II"/>
    <property type="match status" value="1"/>
</dbReference>
<dbReference type="OrthoDB" id="9798191at2"/>
<dbReference type="PANTHER" id="PTHR43649">
    <property type="entry name" value="ARABINOSE-BINDING PROTEIN-RELATED"/>
    <property type="match status" value="1"/>
</dbReference>
<dbReference type="PANTHER" id="PTHR43649:SF29">
    <property type="entry name" value="OSMOPROTECTIVE COMPOUNDS-BINDING PROTEIN GGTB"/>
    <property type="match status" value="1"/>
</dbReference>
<keyword evidence="5" id="KW-1185">Reference proteome</keyword>
<proteinExistence type="inferred from homology"/>
<sequence length="443" mass="48522">MKKRALTMILTLILAASTLLSGCGTKENSAPSDGSTGSESKSGDKVSIRILTRIAGTDPKSLAFQSLIKKFMEENPNITVVDESLNDEAAFNNKLKTAVATGNVPEIWMNYGGVAFKDYAKNIALDLQPVIDEDKTWSDAFLPLFGTWQFTDFPGTYGVPNEFYSVAIYYNKELFQQINAAPPTTIEEFEAVAEKFKGIGVVPMAMADKDNFRGGHLLTNLSLKKYGFQKTEDLMSGTAKWNDPDMVSLLELMKSWQDKGIFGKNMNTTDGNQITSMFLSGKSAMMFEGVWAISSLASSPLADKIGVIPFPGFSDKPDFKDNWFGGAGGYSVSKAVEGAKKDATIKLLKYLTSVDASKLFLQETKGGVYPVKMDIDPASLDPVTAEYIKAQSTAKDFKGEIEEYSPIMQLQDKVRNEIQGMFAGNDAQKTADTIQKFVESNTK</sequence>
<dbReference type="InterPro" id="IPR050490">
    <property type="entry name" value="Bact_solute-bd_prot1"/>
</dbReference>
<feature type="chain" id="PRO_5039428685" evidence="3">
    <location>
        <begin position="22"/>
        <end position="443"/>
    </location>
</feature>
<dbReference type="Proteomes" id="UP000190188">
    <property type="component" value="Unassembled WGS sequence"/>
</dbReference>
<organism evidence="4 5">
    <name type="scientific">Paenibacillus selenitireducens</name>
    <dbReference type="NCBI Taxonomy" id="1324314"/>
    <lineage>
        <taxon>Bacteria</taxon>
        <taxon>Bacillati</taxon>
        <taxon>Bacillota</taxon>
        <taxon>Bacilli</taxon>
        <taxon>Bacillales</taxon>
        <taxon>Paenibacillaceae</taxon>
        <taxon>Paenibacillus</taxon>
    </lineage>
</organism>
<dbReference type="Gene3D" id="3.40.190.10">
    <property type="entry name" value="Periplasmic binding protein-like II"/>
    <property type="match status" value="2"/>
</dbReference>
<dbReference type="RefSeq" id="WP_078496454.1">
    <property type="nucleotide sequence ID" value="NZ_MSZX01000001.1"/>
</dbReference>
<comment type="similarity">
    <text evidence="1">Belongs to the bacterial solute-binding protein 1 family.</text>
</comment>
<dbReference type="AlphaFoldDB" id="A0A1T2XMA6"/>
<name>A0A1T2XMA6_9BACL</name>
<feature type="signal peptide" evidence="3">
    <location>
        <begin position="1"/>
        <end position="21"/>
    </location>
</feature>
<dbReference type="PROSITE" id="PS51257">
    <property type="entry name" value="PROKAR_LIPOPROTEIN"/>
    <property type="match status" value="1"/>
</dbReference>